<protein>
    <submittedName>
        <fullName evidence="2">Uncharacterized protein</fullName>
    </submittedName>
</protein>
<proteinExistence type="predicted"/>
<accession>A0A0A9F5W2</accession>
<organism evidence="2">
    <name type="scientific">Arundo donax</name>
    <name type="common">Giant reed</name>
    <name type="synonym">Donax arundinaceus</name>
    <dbReference type="NCBI Taxonomy" id="35708"/>
    <lineage>
        <taxon>Eukaryota</taxon>
        <taxon>Viridiplantae</taxon>
        <taxon>Streptophyta</taxon>
        <taxon>Embryophyta</taxon>
        <taxon>Tracheophyta</taxon>
        <taxon>Spermatophyta</taxon>
        <taxon>Magnoliopsida</taxon>
        <taxon>Liliopsida</taxon>
        <taxon>Poales</taxon>
        <taxon>Poaceae</taxon>
        <taxon>PACMAD clade</taxon>
        <taxon>Arundinoideae</taxon>
        <taxon>Arundineae</taxon>
        <taxon>Arundo</taxon>
    </lineage>
</organism>
<sequence>MKRVTATTTGPLRSERKERAEEMAISAPIGECEDELRGGGMREWRRERARRRRPPLPEKGAAVRAVGTARCRSGVGDFRGTPRSSHPPPILLFIVQQ</sequence>
<feature type="region of interest" description="Disordered" evidence="1">
    <location>
        <begin position="45"/>
        <end position="66"/>
    </location>
</feature>
<dbReference type="AlphaFoldDB" id="A0A0A9F5W2"/>
<dbReference type="EMBL" id="GBRH01194258">
    <property type="protein sequence ID" value="JAE03638.1"/>
    <property type="molecule type" value="Transcribed_RNA"/>
</dbReference>
<name>A0A0A9F5W2_ARUDO</name>
<reference evidence="2" key="1">
    <citation type="submission" date="2014-09" db="EMBL/GenBank/DDBJ databases">
        <authorList>
            <person name="Magalhaes I.L.F."/>
            <person name="Oliveira U."/>
            <person name="Santos F.R."/>
            <person name="Vidigal T.H.D.A."/>
            <person name="Brescovit A.D."/>
            <person name="Santos A.J."/>
        </authorList>
    </citation>
    <scope>NUCLEOTIDE SEQUENCE</scope>
    <source>
        <tissue evidence="2">Shoot tissue taken approximately 20 cm above the soil surface</tissue>
    </source>
</reference>
<feature type="compositionally biased region" description="Polar residues" evidence="1">
    <location>
        <begin position="1"/>
        <end position="11"/>
    </location>
</feature>
<evidence type="ECO:0000313" key="2">
    <source>
        <dbReference type="EMBL" id="JAE03638.1"/>
    </source>
</evidence>
<evidence type="ECO:0000256" key="1">
    <source>
        <dbReference type="SAM" id="MobiDB-lite"/>
    </source>
</evidence>
<reference evidence="2" key="2">
    <citation type="journal article" date="2015" name="Data Brief">
        <title>Shoot transcriptome of the giant reed, Arundo donax.</title>
        <authorList>
            <person name="Barrero R.A."/>
            <person name="Guerrero F.D."/>
            <person name="Moolhuijzen P."/>
            <person name="Goolsby J.A."/>
            <person name="Tidwell J."/>
            <person name="Bellgard S.E."/>
            <person name="Bellgard M.I."/>
        </authorList>
    </citation>
    <scope>NUCLEOTIDE SEQUENCE</scope>
    <source>
        <tissue evidence="2">Shoot tissue taken approximately 20 cm above the soil surface</tissue>
    </source>
</reference>
<feature type="region of interest" description="Disordered" evidence="1">
    <location>
        <begin position="1"/>
        <end position="21"/>
    </location>
</feature>